<comment type="caution">
    <text evidence="1">The sequence shown here is derived from an EMBL/GenBank/DDBJ whole genome shotgun (WGS) entry which is preliminary data.</text>
</comment>
<dbReference type="RefSeq" id="WP_408977330.1">
    <property type="nucleotide sequence ID" value="NZ_JBJUVG010000005.1"/>
</dbReference>
<name>A0ABW9H0V2_9FIRM</name>
<keyword evidence="2" id="KW-1185">Reference proteome</keyword>
<reference evidence="1 2" key="1">
    <citation type="journal article" date="2016" name="Int. J. Syst. Evol. Microbiol.">
        <title>Peptococcus simiae sp. nov., isolated from rhesus macaque faeces and emended description of the genus Peptococcus.</title>
        <authorList>
            <person name="Shkoporov A.N."/>
            <person name="Efimov B.A."/>
            <person name="Kondova I."/>
            <person name="Ouwerling B."/>
            <person name="Chaplin A.V."/>
            <person name="Shcherbakova V.A."/>
            <person name="Langermans J.A.M."/>
        </authorList>
    </citation>
    <scope>NUCLEOTIDE SEQUENCE [LARGE SCALE GENOMIC DNA]</scope>
    <source>
        <strain evidence="1 2">M108</strain>
    </source>
</reference>
<evidence type="ECO:0000313" key="2">
    <source>
        <dbReference type="Proteomes" id="UP001631949"/>
    </source>
</evidence>
<accession>A0ABW9H0V2</accession>
<gene>
    <name evidence="1" type="ORF">ACKQTC_04965</name>
</gene>
<dbReference type="Proteomes" id="UP001631949">
    <property type="component" value="Unassembled WGS sequence"/>
</dbReference>
<organism evidence="1 2">
    <name type="scientific">Peptococcus simiae</name>
    <dbReference type="NCBI Taxonomy" id="1643805"/>
    <lineage>
        <taxon>Bacteria</taxon>
        <taxon>Bacillati</taxon>
        <taxon>Bacillota</taxon>
        <taxon>Clostridia</taxon>
        <taxon>Eubacteriales</taxon>
        <taxon>Peptococcaceae</taxon>
        <taxon>Peptococcus</taxon>
    </lineage>
</organism>
<proteinExistence type="predicted"/>
<evidence type="ECO:0000313" key="1">
    <source>
        <dbReference type="EMBL" id="MFM9413714.1"/>
    </source>
</evidence>
<sequence length="84" mass="9591">MKYNDDVSGDIKRLVKRFIRRKNESSKCAECKPWHPNDIKDGDKSEPVMTCDAFPDGEGIPMEIFKATKSVPCSDHISFEPEDE</sequence>
<dbReference type="EMBL" id="JBJUVG010000005">
    <property type="protein sequence ID" value="MFM9413714.1"/>
    <property type="molecule type" value="Genomic_DNA"/>
</dbReference>
<protein>
    <submittedName>
        <fullName evidence="1">Uncharacterized protein</fullName>
    </submittedName>
</protein>